<dbReference type="Pfam" id="PF02776">
    <property type="entry name" value="TPP_enzyme_N"/>
    <property type="match status" value="1"/>
</dbReference>
<gene>
    <name evidence="3" type="ORF">S03H2_26864</name>
</gene>
<name>X1GBN8_9ZZZZ</name>
<evidence type="ECO:0000256" key="1">
    <source>
        <dbReference type="ARBA" id="ARBA00007812"/>
    </source>
</evidence>
<dbReference type="GO" id="GO:0030976">
    <property type="term" value="F:thiamine pyrophosphate binding"/>
    <property type="evidence" value="ECO:0007669"/>
    <property type="project" value="InterPro"/>
</dbReference>
<dbReference type="PANTHER" id="PTHR18968">
    <property type="entry name" value="THIAMINE PYROPHOSPHATE ENZYMES"/>
    <property type="match status" value="1"/>
</dbReference>
<dbReference type="EMBL" id="BARU01015784">
    <property type="protein sequence ID" value="GAH55326.1"/>
    <property type="molecule type" value="Genomic_DNA"/>
</dbReference>
<comment type="similarity">
    <text evidence="1">Belongs to the TPP enzyme family.</text>
</comment>
<sequence>QESCVVGMADGYAQATGRPAFVNLHSAAGLGHALGSLFTAFRNKSPLVITAGQQARSLLRMRPYLFAEDAAQFPKPY</sequence>
<dbReference type="InterPro" id="IPR045229">
    <property type="entry name" value="TPP_enz"/>
</dbReference>
<dbReference type="GO" id="GO:0003984">
    <property type="term" value="F:acetolactate synthase activity"/>
    <property type="evidence" value="ECO:0007669"/>
    <property type="project" value="TreeGrafter"/>
</dbReference>
<reference evidence="3" key="1">
    <citation type="journal article" date="2014" name="Front. Microbiol.">
        <title>High frequency of phylogenetically diverse reductive dehalogenase-homologous genes in deep subseafloor sedimentary metagenomes.</title>
        <authorList>
            <person name="Kawai M."/>
            <person name="Futagami T."/>
            <person name="Toyoda A."/>
            <person name="Takaki Y."/>
            <person name="Nishi S."/>
            <person name="Hori S."/>
            <person name="Arai W."/>
            <person name="Tsubouchi T."/>
            <person name="Morono Y."/>
            <person name="Uchiyama I."/>
            <person name="Ito T."/>
            <person name="Fujiyama A."/>
            <person name="Inagaki F."/>
            <person name="Takami H."/>
        </authorList>
    </citation>
    <scope>NUCLEOTIDE SEQUENCE</scope>
    <source>
        <strain evidence="3">Expedition CK06-06</strain>
    </source>
</reference>
<dbReference type="CDD" id="cd07035">
    <property type="entry name" value="TPP_PYR_POX_like"/>
    <property type="match status" value="1"/>
</dbReference>
<feature type="non-terminal residue" evidence="3">
    <location>
        <position position="1"/>
    </location>
</feature>
<dbReference type="GO" id="GO:0050660">
    <property type="term" value="F:flavin adenine dinucleotide binding"/>
    <property type="evidence" value="ECO:0007669"/>
    <property type="project" value="TreeGrafter"/>
</dbReference>
<dbReference type="InterPro" id="IPR012001">
    <property type="entry name" value="Thiamin_PyroP_enz_TPP-bd_dom"/>
</dbReference>
<accession>X1GBN8</accession>
<protein>
    <recommendedName>
        <fullName evidence="2">Thiamine pyrophosphate enzyme N-terminal TPP-binding domain-containing protein</fullName>
    </recommendedName>
</protein>
<feature type="non-terminal residue" evidence="3">
    <location>
        <position position="77"/>
    </location>
</feature>
<dbReference type="PANTHER" id="PTHR18968:SF133">
    <property type="entry name" value="BENZOYLFORMATE DECARBOXYLASE"/>
    <property type="match status" value="1"/>
</dbReference>
<dbReference type="Gene3D" id="3.40.50.970">
    <property type="match status" value="1"/>
</dbReference>
<evidence type="ECO:0000259" key="2">
    <source>
        <dbReference type="Pfam" id="PF02776"/>
    </source>
</evidence>
<dbReference type="InterPro" id="IPR029061">
    <property type="entry name" value="THDP-binding"/>
</dbReference>
<dbReference type="SUPFAM" id="SSF52518">
    <property type="entry name" value="Thiamin diphosphate-binding fold (THDP-binding)"/>
    <property type="match status" value="1"/>
</dbReference>
<dbReference type="AlphaFoldDB" id="X1GBN8"/>
<proteinExistence type="inferred from homology"/>
<evidence type="ECO:0000313" key="3">
    <source>
        <dbReference type="EMBL" id="GAH55326.1"/>
    </source>
</evidence>
<feature type="domain" description="Thiamine pyrophosphate enzyme N-terminal TPP-binding" evidence="2">
    <location>
        <begin position="2"/>
        <end position="60"/>
    </location>
</feature>
<comment type="caution">
    <text evidence="3">The sequence shown here is derived from an EMBL/GenBank/DDBJ whole genome shotgun (WGS) entry which is preliminary data.</text>
</comment>
<organism evidence="3">
    <name type="scientific">marine sediment metagenome</name>
    <dbReference type="NCBI Taxonomy" id="412755"/>
    <lineage>
        <taxon>unclassified sequences</taxon>
        <taxon>metagenomes</taxon>
        <taxon>ecological metagenomes</taxon>
    </lineage>
</organism>